<dbReference type="GO" id="GO:0005993">
    <property type="term" value="P:trehalose catabolic process"/>
    <property type="evidence" value="ECO:0007669"/>
    <property type="project" value="TreeGrafter"/>
</dbReference>
<dbReference type="SUPFAM" id="SSF48208">
    <property type="entry name" value="Six-hairpin glycosidases"/>
    <property type="match status" value="1"/>
</dbReference>
<dbReference type="PANTHER" id="PTHR23403">
    <property type="entry name" value="TREHALASE"/>
    <property type="match status" value="1"/>
</dbReference>
<dbReference type="EMBL" id="JALJOU010000013">
    <property type="protein sequence ID" value="KAK9840623.1"/>
    <property type="molecule type" value="Genomic_DNA"/>
</dbReference>
<keyword evidence="7" id="KW-1185">Reference proteome</keyword>
<comment type="catalytic activity">
    <reaction evidence="4">
        <text>alpha,alpha-trehalose + H2O = alpha-D-glucose + beta-D-glucose</text>
        <dbReference type="Rhea" id="RHEA:32675"/>
        <dbReference type="ChEBI" id="CHEBI:15377"/>
        <dbReference type="ChEBI" id="CHEBI:15903"/>
        <dbReference type="ChEBI" id="CHEBI:16551"/>
        <dbReference type="ChEBI" id="CHEBI:17925"/>
        <dbReference type="EC" id="3.2.1.28"/>
    </reaction>
</comment>
<dbReference type="PANTHER" id="PTHR23403:SF1">
    <property type="entry name" value="TREHALASE"/>
    <property type="match status" value="1"/>
</dbReference>
<feature type="transmembrane region" description="Helical" evidence="5">
    <location>
        <begin position="23"/>
        <end position="45"/>
    </location>
</feature>
<dbReference type="PRINTS" id="PR00744">
    <property type="entry name" value="GLHYDRLASE37"/>
</dbReference>
<dbReference type="InterPro" id="IPR012341">
    <property type="entry name" value="6hp_glycosidase-like_sf"/>
</dbReference>
<evidence type="ECO:0000256" key="2">
    <source>
        <dbReference type="ARBA" id="ARBA00022801"/>
    </source>
</evidence>
<gene>
    <name evidence="6" type="ORF">WJX81_004876</name>
</gene>
<keyword evidence="5" id="KW-0472">Membrane</keyword>
<dbReference type="GO" id="GO:0004555">
    <property type="term" value="F:alpha,alpha-trehalase activity"/>
    <property type="evidence" value="ECO:0007669"/>
    <property type="project" value="UniProtKB-EC"/>
</dbReference>
<evidence type="ECO:0000256" key="3">
    <source>
        <dbReference type="ARBA" id="ARBA00023295"/>
    </source>
</evidence>
<feature type="transmembrane region" description="Helical" evidence="5">
    <location>
        <begin position="98"/>
        <end position="118"/>
    </location>
</feature>
<evidence type="ECO:0000256" key="1">
    <source>
        <dbReference type="ARBA" id="ARBA00005615"/>
    </source>
</evidence>
<feature type="transmembrane region" description="Helical" evidence="5">
    <location>
        <begin position="310"/>
        <end position="329"/>
    </location>
</feature>
<dbReference type="InterPro" id="IPR018232">
    <property type="entry name" value="Glyco_hydro_37_CS"/>
</dbReference>
<keyword evidence="5" id="KW-0812">Transmembrane</keyword>
<dbReference type="InterPro" id="IPR008928">
    <property type="entry name" value="6-hairpin_glycosidase_sf"/>
</dbReference>
<dbReference type="PROSITE" id="PS00928">
    <property type="entry name" value="TREHALASE_2"/>
    <property type="match status" value="1"/>
</dbReference>
<feature type="transmembrane region" description="Helical" evidence="5">
    <location>
        <begin position="57"/>
        <end position="77"/>
    </location>
</feature>
<dbReference type="AlphaFoldDB" id="A0AAW1S381"/>
<dbReference type="Pfam" id="PF01204">
    <property type="entry name" value="Trehalase"/>
    <property type="match status" value="1"/>
</dbReference>
<dbReference type="InterPro" id="IPR001661">
    <property type="entry name" value="Glyco_hydro_37"/>
</dbReference>
<comment type="similarity">
    <text evidence="1 4">Belongs to the glycosyl hydrolase 37 family.</text>
</comment>
<protein>
    <recommendedName>
        <fullName evidence="4">Trehalase</fullName>
        <ecNumber evidence="4">3.2.1.28</ecNumber>
    </recommendedName>
    <alternativeName>
        <fullName evidence="4">Alpha-trehalose glucohydrolase</fullName>
    </alternativeName>
</protein>
<evidence type="ECO:0000313" key="6">
    <source>
        <dbReference type="EMBL" id="KAK9840623.1"/>
    </source>
</evidence>
<accession>A0AAW1S381</accession>
<evidence type="ECO:0000313" key="7">
    <source>
        <dbReference type="Proteomes" id="UP001445335"/>
    </source>
</evidence>
<feature type="transmembrane region" description="Helical" evidence="5">
    <location>
        <begin position="180"/>
        <end position="199"/>
    </location>
</feature>
<sequence>MSASSPSAAEPLRRRWRKLWGKLSLAEISGAFGDLGTFLPLLVGLVQATGMDLGTTLLATGMYNIALGAAFGIPLPVQPMKAIAAVAISGEGLDLAEVAAAGVFVSGVVFLLGVTRLINIFNRLVPTAVVRGVQLSVGLQLTEKGLRAVWFTASQERDLQAAAPRALLSAEEDEQDSAHLVYLGLAAAAFLLLTLYPGGEADRMGGSPKVVSPPAQEAASLQASGDLGRLEGGRGGGGALEGRLAAGGGGGVGGARRPPQVLARGLVPNRDSSASLNTWLGREGSRPASVQGEEALGAEKVGGLLRHVPAALLVVITGLVVTAAQYPAVLRALRLGPSLPGLIFPTGRQWANGILRAGLPQLPLTTLNSVISVSQLSEELFTGRGASPAALSLAIGAMNAAGAWMGAMPCCCGAGGLAAQVRFGARSGAAPMFLGAVKMALGLLFGNSLFRLLRAFPRPLLGSMLVFSGVELASNCRGVTSERGMAFMLLTAATSLGLRSVSHGFLAGMAAAALSALADAAPLGGGGGGAGWEPLLGERGDEGTVRGGAFFQRGAGGWHAARPLLEAVQSAMLFSDSKTFVDMPLMVEPAVALSAFAELVSKSKGTPLLRATVQEYVETYFSPPGSDLEVLVPPDFAEQPVGFLPALTEADTRAWALAVHRLWSQLCWKEMADVAAHPERHTLLPLPAWGIIPGARFREVYYWDSLWVVRGLLVSGMHATAQAEVCNLLALLSAHGHVPNGARSYYVNRRHPPLLSRMVATLHAATGDLALVREAFPLLVTEHAYWTSAPKLVQVRGGSGRVHRLSRYYAAWSRPRPESFCEDTALAAGLGPAAAAALFRELASGAESGWDYSSRWCSDWSSIATLRVTSVLPTDLNAFLFALERDLATFAELLGYKDAAGRFKSAGEARRAAMQELMFDEERGCWHDLVISAEEDSTGVCATAHAPGVFASDYVPLWAGLVRAGSAHASAVATSLQRSGLLRAGGAMASLTETGQQWDAPNAWPPLQALLIEGLAAYGGAGGAALARRLAQAWLANVRAAWQRTGKMAEKHDATCPGKAGGGGEYPVQIGFGWTNGVALCLLHQYGWNPGEAGFD</sequence>
<dbReference type="InterPro" id="IPR031563">
    <property type="entry name" value="MOT1/MOT2"/>
</dbReference>
<keyword evidence="2 4" id="KW-0378">Hydrolase</keyword>
<dbReference type="Proteomes" id="UP001445335">
    <property type="component" value="Unassembled WGS sequence"/>
</dbReference>
<dbReference type="Pfam" id="PF16983">
    <property type="entry name" value="MFS_MOT1"/>
    <property type="match status" value="2"/>
</dbReference>
<dbReference type="GO" id="GO:0015098">
    <property type="term" value="F:molybdate ion transmembrane transporter activity"/>
    <property type="evidence" value="ECO:0007669"/>
    <property type="project" value="InterPro"/>
</dbReference>
<dbReference type="Gene3D" id="1.50.10.10">
    <property type="match status" value="1"/>
</dbReference>
<dbReference type="EC" id="3.2.1.28" evidence="4"/>
<comment type="caution">
    <text evidence="6">The sequence shown here is derived from an EMBL/GenBank/DDBJ whole genome shotgun (WGS) entry which is preliminary data.</text>
</comment>
<keyword evidence="5" id="KW-1133">Transmembrane helix</keyword>
<keyword evidence="3 4" id="KW-0326">Glycosidase</keyword>
<name>A0AAW1S381_9CHLO</name>
<proteinExistence type="inferred from homology"/>
<evidence type="ECO:0000256" key="4">
    <source>
        <dbReference type="RuleBase" id="RU361180"/>
    </source>
</evidence>
<evidence type="ECO:0000256" key="5">
    <source>
        <dbReference type="SAM" id="Phobius"/>
    </source>
</evidence>
<reference evidence="6 7" key="1">
    <citation type="journal article" date="2024" name="Nat. Commun.">
        <title>Phylogenomics reveals the evolutionary origins of lichenization in chlorophyte algae.</title>
        <authorList>
            <person name="Puginier C."/>
            <person name="Libourel C."/>
            <person name="Otte J."/>
            <person name="Skaloud P."/>
            <person name="Haon M."/>
            <person name="Grisel S."/>
            <person name="Petersen M."/>
            <person name="Berrin J.G."/>
            <person name="Delaux P.M."/>
            <person name="Dal Grande F."/>
            <person name="Keller J."/>
        </authorList>
    </citation>
    <scope>NUCLEOTIDE SEQUENCE [LARGE SCALE GENOMIC DNA]</scope>
    <source>
        <strain evidence="6 7">SAG 245.80</strain>
    </source>
</reference>
<organism evidence="6 7">
    <name type="scientific">Elliptochloris bilobata</name>
    <dbReference type="NCBI Taxonomy" id="381761"/>
    <lineage>
        <taxon>Eukaryota</taxon>
        <taxon>Viridiplantae</taxon>
        <taxon>Chlorophyta</taxon>
        <taxon>core chlorophytes</taxon>
        <taxon>Trebouxiophyceae</taxon>
        <taxon>Trebouxiophyceae incertae sedis</taxon>
        <taxon>Elliptochloris clade</taxon>
        <taxon>Elliptochloris</taxon>
    </lineage>
</organism>